<protein>
    <recommendedName>
        <fullName evidence="11">DNA polymerase III subunit gamma/tau</fullName>
        <ecNumber evidence="11">2.7.7.7</ecNumber>
    </recommendedName>
</protein>
<dbReference type="FunFam" id="1.10.8.60:FF:000013">
    <property type="entry name" value="DNA polymerase III subunit gamma/tau"/>
    <property type="match status" value="1"/>
</dbReference>
<dbReference type="InterPro" id="IPR021029">
    <property type="entry name" value="DNA_pol_III_tau_dom-5"/>
</dbReference>
<organism evidence="14 15">
    <name type="scientific">Aquitalea magnusonii</name>
    <dbReference type="NCBI Taxonomy" id="332411"/>
    <lineage>
        <taxon>Bacteria</taxon>
        <taxon>Pseudomonadati</taxon>
        <taxon>Pseudomonadota</taxon>
        <taxon>Betaproteobacteria</taxon>
        <taxon>Neisseriales</taxon>
        <taxon>Chromobacteriaceae</taxon>
        <taxon>Aquitalea</taxon>
    </lineage>
</organism>
<dbReference type="FunFam" id="3.40.50.300:FF:000014">
    <property type="entry name" value="DNA polymerase III subunit gamma/tau"/>
    <property type="match status" value="1"/>
</dbReference>
<dbReference type="Proteomes" id="UP000198290">
    <property type="component" value="Chromosome"/>
</dbReference>
<dbReference type="KEGG" id="amah:DLM_2589"/>
<feature type="region of interest" description="Disordered" evidence="12">
    <location>
        <begin position="417"/>
        <end position="450"/>
    </location>
</feature>
<dbReference type="Gene3D" id="3.30.300.150">
    <property type="entry name" value="DNA polymerase III, tau subunit, domain V"/>
    <property type="match status" value="1"/>
</dbReference>
<gene>
    <name evidence="11" type="primary">dnaX</name>
    <name evidence="14" type="ORF">DLM_2589</name>
</gene>
<dbReference type="Gene3D" id="1.20.272.10">
    <property type="match status" value="1"/>
</dbReference>
<dbReference type="OrthoDB" id="9810148at2"/>
<dbReference type="SMART" id="SM00382">
    <property type="entry name" value="AAA"/>
    <property type="match status" value="1"/>
</dbReference>
<dbReference type="RefSeq" id="WP_089085970.1">
    <property type="nucleotide sequence ID" value="NZ_AP018823.1"/>
</dbReference>
<dbReference type="GO" id="GO:0003677">
    <property type="term" value="F:DNA binding"/>
    <property type="evidence" value="ECO:0007669"/>
    <property type="project" value="InterPro"/>
</dbReference>
<evidence type="ECO:0000256" key="4">
    <source>
        <dbReference type="ARBA" id="ARBA00022705"/>
    </source>
</evidence>
<feature type="domain" description="AAA+ ATPase" evidence="13">
    <location>
        <begin position="37"/>
        <end position="179"/>
    </location>
</feature>
<dbReference type="GO" id="GO:0046872">
    <property type="term" value="F:metal ion binding"/>
    <property type="evidence" value="ECO:0007669"/>
    <property type="project" value="UniProtKB-KW"/>
</dbReference>
<dbReference type="NCBIfam" id="NF005942">
    <property type="entry name" value="PRK07994.1"/>
    <property type="match status" value="1"/>
</dbReference>
<keyword evidence="6 11" id="KW-0547">Nucleotide-binding</keyword>
<feature type="compositionally biased region" description="Pro residues" evidence="12">
    <location>
        <begin position="437"/>
        <end position="450"/>
    </location>
</feature>
<evidence type="ECO:0000259" key="13">
    <source>
        <dbReference type="SMART" id="SM00382"/>
    </source>
</evidence>
<accession>A0A3G9GFF7</accession>
<dbReference type="PANTHER" id="PTHR11669:SF0">
    <property type="entry name" value="PROTEIN STICHEL-LIKE 2"/>
    <property type="match status" value="1"/>
</dbReference>
<evidence type="ECO:0000256" key="1">
    <source>
        <dbReference type="ARBA" id="ARBA00006360"/>
    </source>
</evidence>
<dbReference type="InterPro" id="IPR012763">
    <property type="entry name" value="DNA_pol_III_sug/sutau_N"/>
</dbReference>
<proteinExistence type="inferred from homology"/>
<dbReference type="Pfam" id="PF13177">
    <property type="entry name" value="DNA_pol3_delta2"/>
    <property type="match status" value="1"/>
</dbReference>
<dbReference type="EMBL" id="AP018823">
    <property type="protein sequence ID" value="BBF86195.1"/>
    <property type="molecule type" value="Genomic_DNA"/>
</dbReference>
<dbReference type="AlphaFoldDB" id="A0A3G9GFF7"/>
<keyword evidence="4 11" id="KW-0235">DNA replication</keyword>
<feature type="compositionally biased region" description="Low complexity" evidence="12">
    <location>
        <begin position="387"/>
        <end position="401"/>
    </location>
</feature>
<evidence type="ECO:0000256" key="9">
    <source>
        <dbReference type="ARBA" id="ARBA00022932"/>
    </source>
</evidence>
<dbReference type="SUPFAM" id="SSF52540">
    <property type="entry name" value="P-loop containing nucleoside triphosphate hydrolases"/>
    <property type="match status" value="1"/>
</dbReference>
<dbReference type="InterPro" id="IPR022754">
    <property type="entry name" value="DNA_pol_III_gamma-3"/>
</dbReference>
<dbReference type="NCBIfam" id="NF004046">
    <property type="entry name" value="PRK05563.1"/>
    <property type="match status" value="1"/>
</dbReference>
<feature type="region of interest" description="Disordered" evidence="12">
    <location>
        <begin position="466"/>
        <end position="502"/>
    </location>
</feature>
<keyword evidence="2 11" id="KW-0808">Transferase</keyword>
<keyword evidence="3 11" id="KW-0548">Nucleotidyltransferase</keyword>
<comment type="catalytic activity">
    <reaction evidence="10 11">
        <text>DNA(n) + a 2'-deoxyribonucleoside 5'-triphosphate = DNA(n+1) + diphosphate</text>
        <dbReference type="Rhea" id="RHEA:22508"/>
        <dbReference type="Rhea" id="RHEA-COMP:17339"/>
        <dbReference type="Rhea" id="RHEA-COMP:17340"/>
        <dbReference type="ChEBI" id="CHEBI:33019"/>
        <dbReference type="ChEBI" id="CHEBI:61560"/>
        <dbReference type="ChEBI" id="CHEBI:173112"/>
        <dbReference type="EC" id="2.7.7.7"/>
    </reaction>
</comment>
<dbReference type="STRING" id="332411.VI06_07060"/>
<keyword evidence="8 11" id="KW-0067">ATP-binding</keyword>
<dbReference type="GO" id="GO:0003887">
    <property type="term" value="F:DNA-directed DNA polymerase activity"/>
    <property type="evidence" value="ECO:0007669"/>
    <property type="project" value="UniProtKB-KW"/>
</dbReference>
<dbReference type="InterPro" id="IPR027417">
    <property type="entry name" value="P-loop_NTPase"/>
</dbReference>
<evidence type="ECO:0000256" key="12">
    <source>
        <dbReference type="SAM" id="MobiDB-lite"/>
    </source>
</evidence>
<dbReference type="CDD" id="cd00009">
    <property type="entry name" value="AAA"/>
    <property type="match status" value="1"/>
</dbReference>
<evidence type="ECO:0000256" key="7">
    <source>
        <dbReference type="ARBA" id="ARBA00022833"/>
    </source>
</evidence>
<dbReference type="Pfam" id="PF22608">
    <property type="entry name" value="DNAX_ATPase_lid"/>
    <property type="match status" value="1"/>
</dbReference>
<evidence type="ECO:0000313" key="14">
    <source>
        <dbReference type="EMBL" id="BBF86195.1"/>
    </source>
</evidence>
<dbReference type="GO" id="GO:0006261">
    <property type="term" value="P:DNA-templated DNA replication"/>
    <property type="evidence" value="ECO:0007669"/>
    <property type="project" value="TreeGrafter"/>
</dbReference>
<feature type="compositionally biased region" description="Low complexity" evidence="12">
    <location>
        <begin position="423"/>
        <end position="433"/>
    </location>
</feature>
<evidence type="ECO:0000256" key="2">
    <source>
        <dbReference type="ARBA" id="ARBA00022679"/>
    </source>
</evidence>
<dbReference type="InterPro" id="IPR050238">
    <property type="entry name" value="DNA_Rep/Repair_Clamp_Loader"/>
</dbReference>
<dbReference type="GO" id="GO:0009360">
    <property type="term" value="C:DNA polymerase III complex"/>
    <property type="evidence" value="ECO:0007669"/>
    <property type="project" value="InterPro"/>
</dbReference>
<evidence type="ECO:0000256" key="11">
    <source>
        <dbReference type="RuleBase" id="RU364063"/>
    </source>
</evidence>
<dbReference type="InterPro" id="IPR045085">
    <property type="entry name" value="HLD_clamp_pol_III_gamma_tau"/>
</dbReference>
<dbReference type="Pfam" id="PF12170">
    <property type="entry name" value="DNA_pol3_tau_5"/>
    <property type="match status" value="1"/>
</dbReference>
<dbReference type="FunFam" id="1.20.272.10:FF:000003">
    <property type="entry name" value="DNA polymerase III subunit gamma/tau"/>
    <property type="match status" value="1"/>
</dbReference>
<feature type="compositionally biased region" description="Low complexity" evidence="12">
    <location>
        <begin position="466"/>
        <end position="475"/>
    </location>
</feature>
<dbReference type="Gene3D" id="1.10.8.60">
    <property type="match status" value="1"/>
</dbReference>
<sequence length="653" mass="69878">MSYQVLARKWRPKRFADLVGQEHVVRALSNALKEERLHHAYLLTGTRGVGKTTIARILAKSLNCETGTTAEPCGECSACRQIDAGRFVDLLEIDAASNTGIDNIREVLENAQYAPTSGRFKVYIIDEVHMLSKSAFNAMLKTLEEPPAHVKFILATTDPQKVPVTVLSRCLQFSLRNMTPQQVAGHLAHVLQVENVPHESAALALLGRAAAGSMRDALSLLDQAIAYGMGDVREDGVRAMLGAVDRRYLFVLLDALASGDGPRLMAEAEQLAQRGIGFDSVLAEMAVLLQQLAMAQTVPTAIADDEPEREALFALASLIAPQDVQLYYQIAIHGRKDLALAPDEHAGFSMTLLRMLAFHPLNTPADSVAAPRSSGLAAAGHRPVPAAPAASPAATAAEPAGDGSAAARALLAGLANRKPASRPAEQQASPAADADPEPAPRPEPVAPPQAPVEAVAKPPVAPLVVQTAAASAPAEETPEAEDQASEQDSELETAAPWDEGDEDDALPAYAMAEEAELAETVAYQFDGDWSALVGLLGTRLGAARMLAHNAVLKNWSQSRLELAVPDSFRHMATRDYQEKLKAALTEQFGQPVELVVTIEELGLETPAMQGARHRQEQLAQARQCLENDPVIQQLVREMGATLVAETIQPLQEL</sequence>
<dbReference type="GO" id="GO:0005524">
    <property type="term" value="F:ATP binding"/>
    <property type="evidence" value="ECO:0007669"/>
    <property type="project" value="UniProtKB-KW"/>
</dbReference>
<dbReference type="InterPro" id="IPR038249">
    <property type="entry name" value="PolIII_tau_V_sf"/>
</dbReference>
<keyword evidence="15" id="KW-1185">Reference proteome</keyword>
<comment type="function">
    <text evidence="11">DNA polymerase III is a complex, multichain enzyme responsible for most of the replicative synthesis in bacteria. This DNA polymerase also exhibits 3' to 5' exonuclease activity.</text>
</comment>
<dbReference type="EC" id="2.7.7.7" evidence="11"/>
<keyword evidence="9 11" id="KW-0239">DNA-directed DNA polymerase</keyword>
<evidence type="ECO:0000256" key="6">
    <source>
        <dbReference type="ARBA" id="ARBA00022741"/>
    </source>
</evidence>
<dbReference type="SUPFAM" id="SSF48019">
    <property type="entry name" value="post-AAA+ oligomerization domain-like"/>
    <property type="match status" value="1"/>
</dbReference>
<dbReference type="Gene3D" id="3.40.50.300">
    <property type="entry name" value="P-loop containing nucleotide triphosphate hydrolases"/>
    <property type="match status" value="1"/>
</dbReference>
<evidence type="ECO:0000256" key="3">
    <source>
        <dbReference type="ARBA" id="ARBA00022695"/>
    </source>
</evidence>
<keyword evidence="7" id="KW-0862">Zinc</keyword>
<comment type="similarity">
    <text evidence="1 11">Belongs to the DnaX/STICHEL family.</text>
</comment>
<reference evidence="14 15" key="2">
    <citation type="journal article" date="2017" name="Genome Announc.">
        <title>Draft genome sequence of Aquitalea magnusonii strain H3, a plant growth-promoting bacterium of duckweed Lemna minor.</title>
        <authorList>
            <person name="Ishizawa H."/>
            <person name="Kuroda M."/>
            <person name="Ike M."/>
        </authorList>
    </citation>
    <scope>NUCLEOTIDE SEQUENCE [LARGE SCALE GENOMIC DNA]</scope>
    <source>
        <strain evidence="14 15">H3</strain>
    </source>
</reference>
<dbReference type="PANTHER" id="PTHR11669">
    <property type="entry name" value="REPLICATION FACTOR C / DNA POLYMERASE III GAMMA-TAU SUBUNIT"/>
    <property type="match status" value="1"/>
</dbReference>
<dbReference type="Pfam" id="PF12169">
    <property type="entry name" value="DNA_pol3_gamma3"/>
    <property type="match status" value="1"/>
</dbReference>
<feature type="region of interest" description="Disordered" evidence="12">
    <location>
        <begin position="367"/>
        <end position="401"/>
    </location>
</feature>
<keyword evidence="5" id="KW-0479">Metal-binding</keyword>
<reference evidence="15" key="1">
    <citation type="journal article" date="2017" name="Biotechnol. Biofuels">
        <title>Evaluation of environmental bacterial communities as a factor affecting the growth of duckweed Lemna minor.</title>
        <authorList>
            <person name="Ishizawa H."/>
            <person name="Kuroda M."/>
            <person name="Morikawa M."/>
            <person name="Ike M."/>
        </authorList>
    </citation>
    <scope>NUCLEOTIDE SEQUENCE [LARGE SCALE GENOMIC DNA]</scope>
    <source>
        <strain evidence="15">H3</strain>
    </source>
</reference>
<dbReference type="InterPro" id="IPR003593">
    <property type="entry name" value="AAA+_ATPase"/>
</dbReference>
<dbReference type="NCBIfam" id="TIGR02397">
    <property type="entry name" value="dnaX_nterm"/>
    <property type="match status" value="1"/>
</dbReference>
<evidence type="ECO:0000256" key="8">
    <source>
        <dbReference type="ARBA" id="ARBA00022840"/>
    </source>
</evidence>
<feature type="compositionally biased region" description="Acidic residues" evidence="12">
    <location>
        <begin position="476"/>
        <end position="491"/>
    </location>
</feature>
<reference evidence="15" key="3">
    <citation type="journal article" date="2017" name="Plant Physiol. Biochem.">
        <title>Differential oxidative and antioxidative response of duckweed Lemna minor toward plant growth promoting/inhibiting bacteria.</title>
        <authorList>
            <person name="Ishizawa H."/>
            <person name="Kuroda M."/>
            <person name="Morikawa M."/>
            <person name="Ike M."/>
        </authorList>
    </citation>
    <scope>NUCLEOTIDE SEQUENCE [LARGE SCALE GENOMIC DNA]</scope>
    <source>
        <strain evidence="15">H3</strain>
    </source>
</reference>
<dbReference type="InterPro" id="IPR008921">
    <property type="entry name" value="DNA_pol3_clamp-load_cplx_C"/>
</dbReference>
<name>A0A3G9GFF7_9NEIS</name>
<evidence type="ECO:0000256" key="5">
    <source>
        <dbReference type="ARBA" id="ARBA00022723"/>
    </source>
</evidence>
<comment type="subunit">
    <text evidence="11">DNA polymerase III contains a core (composed of alpha, epsilon and theta chains) that associates with a tau subunit. This core dimerizes to form the POLIII' complex. PolIII' associates with the gamma complex (composed of gamma, delta, delta', psi and chi chains) and with the beta chain to form the complete DNA polymerase III complex.</text>
</comment>
<evidence type="ECO:0000256" key="10">
    <source>
        <dbReference type="ARBA" id="ARBA00049244"/>
    </source>
</evidence>
<evidence type="ECO:0000313" key="15">
    <source>
        <dbReference type="Proteomes" id="UP000198290"/>
    </source>
</evidence>